<dbReference type="EMBL" id="CM042884">
    <property type="protein sequence ID" value="KAI4369192.1"/>
    <property type="molecule type" value="Genomic_DNA"/>
</dbReference>
<dbReference type="Proteomes" id="UP001057402">
    <property type="component" value="Chromosome 5"/>
</dbReference>
<reference evidence="2" key="1">
    <citation type="journal article" date="2023" name="Front. Plant Sci.">
        <title>Chromosomal-level genome assembly of Melastoma candidum provides insights into trichome evolution.</title>
        <authorList>
            <person name="Zhong Y."/>
            <person name="Wu W."/>
            <person name="Sun C."/>
            <person name="Zou P."/>
            <person name="Liu Y."/>
            <person name="Dai S."/>
            <person name="Zhou R."/>
        </authorList>
    </citation>
    <scope>NUCLEOTIDE SEQUENCE [LARGE SCALE GENOMIC DNA]</scope>
</reference>
<evidence type="ECO:0000313" key="2">
    <source>
        <dbReference type="Proteomes" id="UP001057402"/>
    </source>
</evidence>
<accession>A0ACB9QQT0</accession>
<gene>
    <name evidence="1" type="ORF">MLD38_017666</name>
</gene>
<sequence length="121" mass="13985">MQITGREEICHTRAEELEAALMEMVKQDNRCQLSAKVERLEEEVAELRQTLEDKNEQEKAMFQVEQDQRITEEVQLNTEQEAAAQRSAVRVLEEKYEKAQASLSQMEKRAVMGESLLEATL</sequence>
<organism evidence="1 2">
    <name type="scientific">Melastoma candidum</name>
    <dbReference type="NCBI Taxonomy" id="119954"/>
    <lineage>
        <taxon>Eukaryota</taxon>
        <taxon>Viridiplantae</taxon>
        <taxon>Streptophyta</taxon>
        <taxon>Embryophyta</taxon>
        <taxon>Tracheophyta</taxon>
        <taxon>Spermatophyta</taxon>
        <taxon>Magnoliopsida</taxon>
        <taxon>eudicotyledons</taxon>
        <taxon>Gunneridae</taxon>
        <taxon>Pentapetalae</taxon>
        <taxon>rosids</taxon>
        <taxon>malvids</taxon>
        <taxon>Myrtales</taxon>
        <taxon>Melastomataceae</taxon>
        <taxon>Melastomatoideae</taxon>
        <taxon>Melastomateae</taxon>
        <taxon>Melastoma</taxon>
    </lineage>
</organism>
<name>A0ACB9QQT0_9MYRT</name>
<protein>
    <submittedName>
        <fullName evidence="1">Uncharacterized protein</fullName>
    </submittedName>
</protein>
<comment type="caution">
    <text evidence="1">The sequence shown here is derived from an EMBL/GenBank/DDBJ whole genome shotgun (WGS) entry which is preliminary data.</text>
</comment>
<keyword evidence="2" id="KW-1185">Reference proteome</keyword>
<proteinExistence type="predicted"/>
<evidence type="ECO:0000313" key="1">
    <source>
        <dbReference type="EMBL" id="KAI4369192.1"/>
    </source>
</evidence>